<gene>
    <name evidence="1" type="ORF">A3A13_04720</name>
</gene>
<evidence type="ECO:0000313" key="2">
    <source>
        <dbReference type="Proteomes" id="UP000178911"/>
    </source>
</evidence>
<sequence>MDHKEQLLQQPEKESKIEIEIFLISHVGQFDVDGFKNKFKQADIYVPEQLILTDPRLLETVLNEVSLGKKSPEEALSEFGVTDEGSFYYFTKAQFDMIFNSGKKIWIVEDILSRRNEEIFNKMSESSAKYKSALSVEEAVSAIKEYFVARGEFERKREEFISKKIKERTEQLQNSGQETSQTDKIKILLTLGAMHTGAGHILEREFNDVKNLFSFDMPIRFGLGIEALRRTRFGLEINDKLAKRALIEEYLTRYIGNKIIKNPKNIGDLNYEKIISFLVKIVDGFDEDEVTDILKQIYDENKNYNTVIASVLDRKGIVIPAEDFVHKGN</sequence>
<accession>A0A1F8GK59</accession>
<reference evidence="1 2" key="1">
    <citation type="journal article" date="2016" name="Nat. Commun.">
        <title>Thousands of microbial genomes shed light on interconnected biogeochemical processes in an aquifer system.</title>
        <authorList>
            <person name="Anantharaman K."/>
            <person name="Brown C.T."/>
            <person name="Hug L.A."/>
            <person name="Sharon I."/>
            <person name="Castelle C.J."/>
            <person name="Probst A.J."/>
            <person name="Thomas B.C."/>
            <person name="Singh A."/>
            <person name="Wilkins M.J."/>
            <person name="Karaoz U."/>
            <person name="Brodie E.L."/>
            <person name="Williams K.H."/>
            <person name="Hubbard S.S."/>
            <person name="Banfield J.F."/>
        </authorList>
    </citation>
    <scope>NUCLEOTIDE SEQUENCE [LARGE SCALE GENOMIC DNA]</scope>
</reference>
<evidence type="ECO:0000313" key="1">
    <source>
        <dbReference type="EMBL" id="OGN24809.1"/>
    </source>
</evidence>
<comment type="caution">
    <text evidence="1">The sequence shown here is derived from an EMBL/GenBank/DDBJ whole genome shotgun (WGS) entry which is preliminary data.</text>
</comment>
<organism evidence="1 2">
    <name type="scientific">Candidatus Yanofskybacteria bacterium RIFCSPLOWO2_01_FULL_43_22</name>
    <dbReference type="NCBI Taxonomy" id="1802695"/>
    <lineage>
        <taxon>Bacteria</taxon>
        <taxon>Candidatus Yanofskyibacteriota</taxon>
    </lineage>
</organism>
<protein>
    <submittedName>
        <fullName evidence="1">Uncharacterized protein</fullName>
    </submittedName>
</protein>
<proteinExistence type="predicted"/>
<name>A0A1F8GK59_9BACT</name>
<dbReference type="AlphaFoldDB" id="A0A1F8GK59"/>
<dbReference type="STRING" id="1802695.A3A13_04720"/>
<dbReference type="Proteomes" id="UP000178911">
    <property type="component" value="Unassembled WGS sequence"/>
</dbReference>
<dbReference type="EMBL" id="MGKJ01000009">
    <property type="protein sequence ID" value="OGN24809.1"/>
    <property type="molecule type" value="Genomic_DNA"/>
</dbReference>